<protein>
    <submittedName>
        <fullName evidence="3">Glycosyltransferase</fullName>
        <ecNumber evidence="3">2.4.-.-</ecNumber>
    </submittedName>
</protein>
<dbReference type="InterPro" id="IPR028098">
    <property type="entry name" value="Glyco_trans_4-like_N"/>
</dbReference>
<dbReference type="RefSeq" id="WP_341726724.1">
    <property type="nucleotide sequence ID" value="NZ_JBBWWT010000007.1"/>
</dbReference>
<dbReference type="Gene3D" id="3.40.50.2000">
    <property type="entry name" value="Glycogen Phosphorylase B"/>
    <property type="match status" value="2"/>
</dbReference>
<gene>
    <name evidence="3" type="ORF">AAD027_14410</name>
</gene>
<reference evidence="3 4" key="1">
    <citation type="submission" date="2024-04" db="EMBL/GenBank/DDBJ databases">
        <title>Draft genome sequence of Pseudoxanthomonas putridarboris WD12.</title>
        <authorList>
            <person name="Oh J."/>
        </authorList>
    </citation>
    <scope>NUCLEOTIDE SEQUENCE [LARGE SCALE GENOMIC DNA]</scope>
    <source>
        <strain evidence="3 4">WD12</strain>
    </source>
</reference>
<name>A0ABU9J3P1_9GAMM</name>
<dbReference type="EMBL" id="JBBWWT010000007">
    <property type="protein sequence ID" value="MEL1265550.1"/>
    <property type="molecule type" value="Genomic_DNA"/>
</dbReference>
<dbReference type="Proteomes" id="UP001459204">
    <property type="component" value="Unassembled WGS sequence"/>
</dbReference>
<dbReference type="GO" id="GO:0016757">
    <property type="term" value="F:glycosyltransferase activity"/>
    <property type="evidence" value="ECO:0007669"/>
    <property type="project" value="UniProtKB-KW"/>
</dbReference>
<dbReference type="Pfam" id="PF13579">
    <property type="entry name" value="Glyco_trans_4_4"/>
    <property type="match status" value="1"/>
</dbReference>
<comment type="caution">
    <text evidence="3">The sequence shown here is derived from an EMBL/GenBank/DDBJ whole genome shotgun (WGS) entry which is preliminary data.</text>
</comment>
<dbReference type="PANTHER" id="PTHR12526:SF600">
    <property type="entry name" value="GLYCOSYL TRANSFERASE GROUP 1"/>
    <property type="match status" value="1"/>
</dbReference>
<accession>A0ABU9J3P1</accession>
<keyword evidence="3" id="KW-0328">Glycosyltransferase</keyword>
<sequence>MHVLLIAYEFPPSPSPQSLRWAYLSRHLAARGHRVTVLTIHLGGRAIGLPDIPPSIGVHRTYAGPVRGTLAALRDRKSRRQAPSRLDAAGGGEASRHSGHGWKQALSDGLQGLAAKVVFPDVRGEWFPWARRRLLSLLETDRPDVAISSHEPATTLELGLMARERGVPWIADLGDPVLASYTPARWRRRSFRLEQAVCRQADHIIVTTPTAAGLLADRHQRHERVSVLTQGFESATGFDGTAPSIDFDPGRLELLYTGSFYSFRRPDELLRALAAHPGVRLNVAAVTVPEELLEAARRLPSQVRLLGFLPHRRALQLQRGADVLVNIGNQDPAQVPGKIYEYLGSGRPILHLGTDDDAISRLIGQLKRGWNCENHAAAVSRWMEDTAQAKTDGSLDQGLDLTGDRIAEYSWERLASRLEAIAQSLLR</sequence>
<dbReference type="PANTHER" id="PTHR12526">
    <property type="entry name" value="GLYCOSYLTRANSFERASE"/>
    <property type="match status" value="1"/>
</dbReference>
<keyword evidence="4" id="KW-1185">Reference proteome</keyword>
<feature type="region of interest" description="Disordered" evidence="1">
    <location>
        <begin position="73"/>
        <end position="103"/>
    </location>
</feature>
<keyword evidence="3" id="KW-0808">Transferase</keyword>
<dbReference type="EC" id="2.4.-.-" evidence="3"/>
<feature type="domain" description="Glycosyltransferase subfamily 4-like N-terminal" evidence="2">
    <location>
        <begin position="21"/>
        <end position="228"/>
    </location>
</feature>
<organism evidence="3 4">
    <name type="scientific">Pseudoxanthomonas putridarboris</name>
    <dbReference type="NCBI Taxonomy" id="752605"/>
    <lineage>
        <taxon>Bacteria</taxon>
        <taxon>Pseudomonadati</taxon>
        <taxon>Pseudomonadota</taxon>
        <taxon>Gammaproteobacteria</taxon>
        <taxon>Lysobacterales</taxon>
        <taxon>Lysobacteraceae</taxon>
        <taxon>Pseudoxanthomonas</taxon>
    </lineage>
</organism>
<evidence type="ECO:0000313" key="3">
    <source>
        <dbReference type="EMBL" id="MEL1265550.1"/>
    </source>
</evidence>
<proteinExistence type="predicted"/>
<evidence type="ECO:0000256" key="1">
    <source>
        <dbReference type="SAM" id="MobiDB-lite"/>
    </source>
</evidence>
<dbReference type="SUPFAM" id="SSF53756">
    <property type="entry name" value="UDP-Glycosyltransferase/glycogen phosphorylase"/>
    <property type="match status" value="1"/>
</dbReference>
<evidence type="ECO:0000313" key="4">
    <source>
        <dbReference type="Proteomes" id="UP001459204"/>
    </source>
</evidence>
<evidence type="ECO:0000259" key="2">
    <source>
        <dbReference type="Pfam" id="PF13579"/>
    </source>
</evidence>